<dbReference type="KEGG" id="noa:BKM31_42900"/>
<dbReference type="AlphaFoldDB" id="A0A1V0AAW3"/>
<reference evidence="3" key="1">
    <citation type="journal article" date="2017" name="Med. Chem. Commun.">
        <title>Nonomuraea sp. ATCC 55076 harbours the largest actinomycete chromosome to date and the kistamicin biosynthetic gene cluster.</title>
        <authorList>
            <person name="Nazari B."/>
            <person name="Forneris C.C."/>
            <person name="Gibson M.I."/>
            <person name="Moon K."/>
            <person name="Schramma K.R."/>
            <person name="Seyedsayamdost M.R."/>
        </authorList>
    </citation>
    <scope>NUCLEOTIDE SEQUENCE [LARGE SCALE GENOMIC DNA]</scope>
    <source>
        <strain evidence="3">ATCC 55076</strain>
    </source>
</reference>
<evidence type="ECO:0000259" key="1">
    <source>
        <dbReference type="Pfam" id="PF01370"/>
    </source>
</evidence>
<dbReference type="STRING" id="1909395.BKM31_42900"/>
<gene>
    <name evidence="2" type="ORF">BKM31_42900</name>
</gene>
<dbReference type="EMBL" id="CP017717">
    <property type="protein sequence ID" value="AQZ67313.1"/>
    <property type="molecule type" value="Genomic_DNA"/>
</dbReference>
<keyword evidence="3" id="KW-1185">Reference proteome</keyword>
<sequence>MRIFITGASGYVGGVVTEHLVKAGHEVRALARSESARERVAGLGAVAVPGGLQDHEALRMAAGDADAVVHAAVDYFHPEMGEIERGAVAAMLAGMHDGSTFVYTSTGLVYPDTKGETVDEGYPVDPATSSQPYKVLGERQVLAAGHVAGAVIRASLVHGRGGSGLLRGLIGAGRQSGTVPYVGDGAAEWSSVHVDDLAALYTAILDRPDPGIVVNAAAVERTPLRRVAEAVAELTGARAISLTVEQAVAAMGEQAVTLTRSAPMDASRARRLLGWAPAGPTLLEDLTAGSYR</sequence>
<dbReference type="Pfam" id="PF01370">
    <property type="entry name" value="Epimerase"/>
    <property type="match status" value="1"/>
</dbReference>
<dbReference type="Proteomes" id="UP000190797">
    <property type="component" value="Chromosome"/>
</dbReference>
<dbReference type="GO" id="GO:0005737">
    <property type="term" value="C:cytoplasm"/>
    <property type="evidence" value="ECO:0007669"/>
    <property type="project" value="TreeGrafter"/>
</dbReference>
<protein>
    <recommendedName>
        <fullName evidence="1">NAD-dependent epimerase/dehydratase domain-containing protein</fullName>
    </recommendedName>
</protein>
<dbReference type="GO" id="GO:0004029">
    <property type="term" value="F:aldehyde dehydrogenase (NAD+) activity"/>
    <property type="evidence" value="ECO:0007669"/>
    <property type="project" value="TreeGrafter"/>
</dbReference>
<evidence type="ECO:0000313" key="3">
    <source>
        <dbReference type="Proteomes" id="UP000190797"/>
    </source>
</evidence>
<organism evidence="2 3">
    <name type="scientific">[Actinomadura] parvosata subsp. kistnae</name>
    <dbReference type="NCBI Taxonomy" id="1909395"/>
    <lineage>
        <taxon>Bacteria</taxon>
        <taxon>Bacillati</taxon>
        <taxon>Actinomycetota</taxon>
        <taxon>Actinomycetes</taxon>
        <taxon>Streptosporangiales</taxon>
        <taxon>Streptosporangiaceae</taxon>
        <taxon>Nonomuraea</taxon>
    </lineage>
</organism>
<proteinExistence type="predicted"/>
<dbReference type="InterPro" id="IPR001509">
    <property type="entry name" value="Epimerase_deHydtase"/>
</dbReference>
<dbReference type="InterPro" id="IPR036291">
    <property type="entry name" value="NAD(P)-bd_dom_sf"/>
</dbReference>
<name>A0A1V0AAW3_9ACTN</name>
<dbReference type="SUPFAM" id="SSF51735">
    <property type="entry name" value="NAD(P)-binding Rossmann-fold domains"/>
    <property type="match status" value="1"/>
</dbReference>
<accession>A0A1V0AAW3</accession>
<feature type="domain" description="NAD-dependent epimerase/dehydratase" evidence="1">
    <location>
        <begin position="3"/>
        <end position="214"/>
    </location>
</feature>
<dbReference type="PANTHER" id="PTHR48079:SF6">
    <property type="entry name" value="NAD(P)-BINDING DOMAIN-CONTAINING PROTEIN-RELATED"/>
    <property type="match status" value="1"/>
</dbReference>
<evidence type="ECO:0000313" key="2">
    <source>
        <dbReference type="EMBL" id="AQZ67313.1"/>
    </source>
</evidence>
<dbReference type="InterPro" id="IPR051783">
    <property type="entry name" value="NAD(P)-dependent_oxidoreduct"/>
</dbReference>
<dbReference type="RefSeq" id="WP_186404583.1">
    <property type="nucleotide sequence ID" value="NZ_CP017717.1"/>
</dbReference>
<dbReference type="Gene3D" id="3.40.50.720">
    <property type="entry name" value="NAD(P)-binding Rossmann-like Domain"/>
    <property type="match status" value="1"/>
</dbReference>
<dbReference type="PANTHER" id="PTHR48079">
    <property type="entry name" value="PROTEIN YEEZ"/>
    <property type="match status" value="1"/>
</dbReference>